<feature type="transmembrane region" description="Helical" evidence="2">
    <location>
        <begin position="220"/>
        <end position="239"/>
    </location>
</feature>
<feature type="transmembrane region" description="Helical" evidence="2">
    <location>
        <begin position="74"/>
        <end position="90"/>
    </location>
</feature>
<proteinExistence type="predicted"/>
<dbReference type="PANTHER" id="PTHR37422:SF13">
    <property type="entry name" value="LIPOPOLYSACCHARIDE BIOSYNTHESIS PROTEIN PA4999-RELATED"/>
    <property type="match status" value="1"/>
</dbReference>
<keyword evidence="2" id="KW-0472">Membrane</keyword>
<dbReference type="PANTHER" id="PTHR37422">
    <property type="entry name" value="TEICHURONIC ACID BIOSYNTHESIS PROTEIN TUAE"/>
    <property type="match status" value="1"/>
</dbReference>
<evidence type="ECO:0000256" key="1">
    <source>
        <dbReference type="SAM" id="MobiDB-lite"/>
    </source>
</evidence>
<feature type="transmembrane region" description="Helical" evidence="2">
    <location>
        <begin position="297"/>
        <end position="319"/>
    </location>
</feature>
<evidence type="ECO:0000313" key="4">
    <source>
        <dbReference type="Proteomes" id="UP000231382"/>
    </source>
</evidence>
<feature type="region of interest" description="Disordered" evidence="1">
    <location>
        <begin position="128"/>
        <end position="149"/>
    </location>
</feature>
<feature type="transmembrane region" description="Helical" evidence="2">
    <location>
        <begin position="268"/>
        <end position="285"/>
    </location>
</feature>
<reference evidence="4" key="1">
    <citation type="submission" date="2017-09" db="EMBL/GenBank/DDBJ databases">
        <title>Depth-based differentiation of microbial function through sediment-hosted aquifers and enrichment of novel symbionts in the deep terrestrial subsurface.</title>
        <authorList>
            <person name="Probst A.J."/>
            <person name="Ladd B."/>
            <person name="Jarett J.K."/>
            <person name="Geller-Mcgrath D.E."/>
            <person name="Sieber C.M.K."/>
            <person name="Emerson J.B."/>
            <person name="Anantharaman K."/>
            <person name="Thomas B.C."/>
            <person name="Malmstrom R."/>
            <person name="Stieglmeier M."/>
            <person name="Klingl A."/>
            <person name="Woyke T."/>
            <person name="Ryan C.M."/>
            <person name="Banfield J.F."/>
        </authorList>
    </citation>
    <scope>NUCLEOTIDE SEQUENCE [LARGE SCALE GENOMIC DNA]</scope>
</reference>
<keyword evidence="2" id="KW-1133">Transmembrane helix</keyword>
<dbReference type="EMBL" id="PEZW01000010">
    <property type="protein sequence ID" value="PIS07808.1"/>
    <property type="molecule type" value="Genomic_DNA"/>
</dbReference>
<feature type="transmembrane region" description="Helical" evidence="2">
    <location>
        <begin position="165"/>
        <end position="193"/>
    </location>
</feature>
<name>A0A2H0W8Y2_9BACT</name>
<feature type="transmembrane region" description="Helical" evidence="2">
    <location>
        <begin position="102"/>
        <end position="119"/>
    </location>
</feature>
<accession>A0A2H0W8Y2</accession>
<sequence length="328" mass="37357">MNSSSNKLTMQNNFSFKSSRILTQIAVFLIPFYFFRFSIGPIKTNVFEVAVLVALLNTLYIIRYTKKVAWGSSWPYVFLLIAFVSIFPAYNKTAALGIFKGWFLVPIVLYWLIINLFGLSSSGRQRHDPGIQGAKKQQNSLDSRLNPKGPLWGGNDKTVDDISKIILPLFAGFVVVTLWAVLQSFGAITMLFYQKDDPTFLQYLVSSNFRLFGPFESPNYLAMYLVPVFFLTIPILYYFRRVLPKYFWLVAITLGFAINATLFTGSRAGMLAFVIPLTVIFYIKMRTVFRQNFKQGWVLIVLILVALSIFSLNFSAVTANRSESNSDR</sequence>
<feature type="non-terminal residue" evidence="3">
    <location>
        <position position="328"/>
    </location>
</feature>
<dbReference type="AlphaFoldDB" id="A0A2H0W8Y2"/>
<feature type="transmembrane region" description="Helical" evidence="2">
    <location>
        <begin position="246"/>
        <end position="262"/>
    </location>
</feature>
<dbReference type="InterPro" id="IPR051533">
    <property type="entry name" value="WaaL-like"/>
</dbReference>
<feature type="transmembrane region" description="Helical" evidence="2">
    <location>
        <begin position="45"/>
        <end position="62"/>
    </location>
</feature>
<evidence type="ECO:0000256" key="2">
    <source>
        <dbReference type="SAM" id="Phobius"/>
    </source>
</evidence>
<feature type="transmembrane region" description="Helical" evidence="2">
    <location>
        <begin position="21"/>
        <end position="39"/>
    </location>
</feature>
<comment type="caution">
    <text evidence="3">The sequence shown here is derived from an EMBL/GenBank/DDBJ whole genome shotgun (WGS) entry which is preliminary data.</text>
</comment>
<organism evidence="3 4">
    <name type="scientific">Candidatus Berkelbacteria bacterium CG10_big_fil_rev_8_21_14_0_10_43_13</name>
    <dbReference type="NCBI Taxonomy" id="1974514"/>
    <lineage>
        <taxon>Bacteria</taxon>
        <taxon>Candidatus Berkelbacteria</taxon>
    </lineage>
</organism>
<protein>
    <submittedName>
        <fullName evidence="3">Uncharacterized protein</fullName>
    </submittedName>
</protein>
<dbReference type="Proteomes" id="UP000231382">
    <property type="component" value="Unassembled WGS sequence"/>
</dbReference>
<keyword evidence="2" id="KW-0812">Transmembrane</keyword>
<evidence type="ECO:0000313" key="3">
    <source>
        <dbReference type="EMBL" id="PIS07808.1"/>
    </source>
</evidence>
<gene>
    <name evidence="3" type="ORF">COT78_01545</name>
</gene>